<evidence type="ECO:0000313" key="1">
    <source>
        <dbReference type="EMBL" id="KAK2953081.1"/>
    </source>
</evidence>
<gene>
    <name evidence="1" type="ORF">BLNAU_12070</name>
</gene>
<reference evidence="1 2" key="1">
    <citation type="journal article" date="2022" name="bioRxiv">
        <title>Genomics of Preaxostyla Flagellates Illuminates Evolutionary Transitions and the Path Towards Mitochondrial Loss.</title>
        <authorList>
            <person name="Novak L.V.F."/>
            <person name="Treitli S.C."/>
            <person name="Pyrih J."/>
            <person name="Halakuc P."/>
            <person name="Pipaliya S.V."/>
            <person name="Vacek V."/>
            <person name="Brzon O."/>
            <person name="Soukal P."/>
            <person name="Eme L."/>
            <person name="Dacks J.B."/>
            <person name="Karnkowska A."/>
            <person name="Elias M."/>
            <person name="Hampl V."/>
        </authorList>
    </citation>
    <scope>NUCLEOTIDE SEQUENCE [LARGE SCALE GENOMIC DNA]</scope>
    <source>
        <strain evidence="1">NAU3</strain>
        <tissue evidence="1">Gut</tissue>
    </source>
</reference>
<name>A0ABQ9XRL4_9EUKA</name>
<keyword evidence="2" id="KW-1185">Reference proteome</keyword>
<comment type="caution">
    <text evidence="1">The sequence shown here is derived from an EMBL/GenBank/DDBJ whole genome shotgun (WGS) entry which is preliminary data.</text>
</comment>
<dbReference type="Proteomes" id="UP001281761">
    <property type="component" value="Unassembled WGS sequence"/>
</dbReference>
<organism evidence="1 2">
    <name type="scientific">Blattamonas nauphoetae</name>
    <dbReference type="NCBI Taxonomy" id="2049346"/>
    <lineage>
        <taxon>Eukaryota</taxon>
        <taxon>Metamonada</taxon>
        <taxon>Preaxostyla</taxon>
        <taxon>Oxymonadida</taxon>
        <taxon>Blattamonas</taxon>
    </lineage>
</organism>
<accession>A0ABQ9XRL4</accession>
<evidence type="ECO:0000313" key="2">
    <source>
        <dbReference type="Proteomes" id="UP001281761"/>
    </source>
</evidence>
<dbReference type="EMBL" id="JARBJD010000096">
    <property type="protein sequence ID" value="KAK2953081.1"/>
    <property type="molecule type" value="Genomic_DNA"/>
</dbReference>
<protein>
    <submittedName>
        <fullName evidence="1">Uncharacterized protein</fullName>
    </submittedName>
</protein>
<proteinExistence type="predicted"/>
<sequence length="233" mass="27552">MKMLETLIIWYSPNIRLALVKADLIPQIINTLNPQSHSFAEPVDLHVSLILIITRSVCLTTPDGLRQLEIEDPTEQQAVHETVLTQVLVPSEKYIWHLCVNHFSIIDGDQSVNFLELLARLLRISPYYPLTMDFVLHMRVLLTIPSCLTFFEYDRSIFAFLNRMKDTQWEWNEQRIRVRQMGNTVQRMLRVEGIEDVIEEKLRNDKFSFYAKMIVDDSIRWNNLQGMNLPYRW</sequence>